<feature type="region of interest" description="Disordered" evidence="1">
    <location>
        <begin position="1"/>
        <end position="42"/>
    </location>
</feature>
<evidence type="ECO:0000256" key="1">
    <source>
        <dbReference type="SAM" id="MobiDB-lite"/>
    </source>
</evidence>
<dbReference type="Proteomes" id="UP001189429">
    <property type="component" value="Unassembled WGS sequence"/>
</dbReference>
<feature type="region of interest" description="Disordered" evidence="1">
    <location>
        <begin position="80"/>
        <end position="107"/>
    </location>
</feature>
<evidence type="ECO:0000313" key="3">
    <source>
        <dbReference type="Proteomes" id="UP001189429"/>
    </source>
</evidence>
<proteinExistence type="predicted"/>
<feature type="region of interest" description="Disordered" evidence="1">
    <location>
        <begin position="120"/>
        <end position="175"/>
    </location>
</feature>
<protein>
    <submittedName>
        <fullName evidence="2">Uncharacterized protein</fullName>
    </submittedName>
</protein>
<dbReference type="EMBL" id="CAUYUJ010002452">
    <property type="protein sequence ID" value="CAK0800858.1"/>
    <property type="molecule type" value="Genomic_DNA"/>
</dbReference>
<name>A0ABN9QCA5_9DINO</name>
<feature type="compositionally biased region" description="Polar residues" evidence="1">
    <location>
        <begin position="1"/>
        <end position="11"/>
    </location>
</feature>
<reference evidence="2" key="1">
    <citation type="submission" date="2023-10" db="EMBL/GenBank/DDBJ databases">
        <authorList>
            <person name="Chen Y."/>
            <person name="Shah S."/>
            <person name="Dougan E. K."/>
            <person name="Thang M."/>
            <person name="Chan C."/>
        </authorList>
    </citation>
    <scope>NUCLEOTIDE SEQUENCE [LARGE SCALE GENOMIC DNA]</scope>
</reference>
<sequence>MALPASRSSALTAPAAGSADERASTTPPAGPAGPSPWASAAAASLSEVADRCRPDGASAVAAAGSSARAAAERPCQAWRHCGQPEHSSTTAHAAFHSPAPGQRRWSQACAAANPLTSLSRSPCAPTFRSTRKAVNTKEAKADATARRAERRRMSLRDSVQHCSRDRSLLSSMPRG</sequence>
<keyword evidence="3" id="KW-1185">Reference proteome</keyword>
<organism evidence="2 3">
    <name type="scientific">Prorocentrum cordatum</name>
    <dbReference type="NCBI Taxonomy" id="2364126"/>
    <lineage>
        <taxon>Eukaryota</taxon>
        <taxon>Sar</taxon>
        <taxon>Alveolata</taxon>
        <taxon>Dinophyceae</taxon>
        <taxon>Prorocentrales</taxon>
        <taxon>Prorocentraceae</taxon>
        <taxon>Prorocentrum</taxon>
    </lineage>
</organism>
<comment type="caution">
    <text evidence="2">The sequence shown here is derived from an EMBL/GenBank/DDBJ whole genome shotgun (WGS) entry which is preliminary data.</text>
</comment>
<evidence type="ECO:0000313" key="2">
    <source>
        <dbReference type="EMBL" id="CAK0800858.1"/>
    </source>
</evidence>
<gene>
    <name evidence="2" type="ORF">PCOR1329_LOCUS8895</name>
</gene>
<accession>A0ABN9QCA5</accession>
<feature type="compositionally biased region" description="Basic and acidic residues" evidence="1">
    <location>
        <begin position="135"/>
        <end position="167"/>
    </location>
</feature>